<dbReference type="EMBL" id="CP036546">
    <property type="protein sequence ID" value="QCQ47646.1"/>
    <property type="molecule type" value="Genomic_DNA"/>
</dbReference>
<dbReference type="Proteomes" id="UP000036847">
    <property type="component" value="Chromosome"/>
</dbReference>
<gene>
    <name evidence="1" type="ORF">EC80_018340</name>
</gene>
<sequence>MNYSILINTCDKFDDCWDPFFKLWSLYWTDCSGRIYLNTEYKDYSYPELDITAVKGCERHHIPKEKRATWSQCLKWALETMDTDIILYMQEDYFLKDTVKNEIIEEYISLMEKAKDIDCIQLTDQAVKAVSSTPYKHLYSVDMHHWSVISCQASLWKRTKLLELIRDYESAWNFEWWGSKRARILQHKYYVVDPNQVILDKFEIIPYIFTGVVGGKWYKPVVELFKKHNIEMDYTHRGFFERKPLSLKEKLYKKIVRLPIELRSSLDLMRLKVK</sequence>
<proteinExistence type="predicted"/>
<organism evidence="1 2">
    <name type="scientific">Bacteroides fragilis</name>
    <dbReference type="NCBI Taxonomy" id="817"/>
    <lineage>
        <taxon>Bacteria</taxon>
        <taxon>Pseudomonadati</taxon>
        <taxon>Bacteroidota</taxon>
        <taxon>Bacteroidia</taxon>
        <taxon>Bacteroidales</taxon>
        <taxon>Bacteroidaceae</taxon>
        <taxon>Bacteroides</taxon>
    </lineage>
</organism>
<dbReference type="AlphaFoldDB" id="A0AAE6EWY1"/>
<reference evidence="1 2" key="1">
    <citation type="submission" date="2019-03" db="EMBL/GenBank/DDBJ databases">
        <title>Complete genome assembly of MDR B. fragilis.</title>
        <authorList>
            <person name="Sydenham T.V."/>
            <person name="Hasman H."/>
            <person name="Justesen U.S."/>
        </authorList>
    </citation>
    <scope>NUCLEOTIDE SEQUENCE [LARGE SCALE GENOMIC DNA]</scope>
    <source>
        <strain evidence="1 2">DCMSKEJBY0001B</strain>
    </source>
</reference>
<evidence type="ECO:0000313" key="1">
    <source>
        <dbReference type="EMBL" id="QCQ47646.1"/>
    </source>
</evidence>
<protein>
    <submittedName>
        <fullName evidence="1">Uncharacterized protein</fullName>
    </submittedName>
</protein>
<evidence type="ECO:0000313" key="2">
    <source>
        <dbReference type="Proteomes" id="UP000036847"/>
    </source>
</evidence>
<accession>A0AAE6EWY1</accession>
<name>A0AAE6EWY1_BACFG</name>